<organism evidence="3 4">
    <name type="scientific">Sporosarcina soli</name>
    <dbReference type="NCBI Taxonomy" id="334736"/>
    <lineage>
        <taxon>Bacteria</taxon>
        <taxon>Bacillati</taxon>
        <taxon>Bacillota</taxon>
        <taxon>Bacilli</taxon>
        <taxon>Bacillales</taxon>
        <taxon>Caryophanaceae</taxon>
        <taxon>Sporosarcina</taxon>
    </lineage>
</organism>
<name>A0ABW0TP62_9BACL</name>
<dbReference type="RefSeq" id="WP_381438912.1">
    <property type="nucleotide sequence ID" value="NZ_JBHSNO010000015.1"/>
</dbReference>
<dbReference type="InterPro" id="IPR011741">
    <property type="entry name" value="Phg_2220_C"/>
</dbReference>
<reference evidence="4" key="1">
    <citation type="journal article" date="2019" name="Int. J. Syst. Evol. Microbiol.">
        <title>The Global Catalogue of Microorganisms (GCM) 10K type strain sequencing project: providing services to taxonomists for standard genome sequencing and annotation.</title>
        <authorList>
            <consortium name="The Broad Institute Genomics Platform"/>
            <consortium name="The Broad Institute Genome Sequencing Center for Infectious Disease"/>
            <person name="Wu L."/>
            <person name="Ma J."/>
        </authorList>
    </citation>
    <scope>NUCLEOTIDE SEQUENCE [LARGE SCALE GENOMIC DNA]</scope>
    <source>
        <strain evidence="4">CGMCC 4.1434</strain>
    </source>
</reference>
<evidence type="ECO:0000313" key="3">
    <source>
        <dbReference type="EMBL" id="MFC5591302.1"/>
    </source>
</evidence>
<keyword evidence="4" id="KW-1185">Reference proteome</keyword>
<protein>
    <submittedName>
        <fullName evidence="3">Conserved phage C-terminal domain-containing protein</fullName>
    </submittedName>
</protein>
<comment type="caution">
    <text evidence="3">The sequence shown here is derived from an EMBL/GenBank/DDBJ whole genome shotgun (WGS) entry which is preliminary data.</text>
</comment>
<dbReference type="EMBL" id="JBHSNO010000015">
    <property type="protein sequence ID" value="MFC5591302.1"/>
    <property type="molecule type" value="Genomic_DNA"/>
</dbReference>
<dbReference type="Proteomes" id="UP001596109">
    <property type="component" value="Unassembled WGS sequence"/>
</dbReference>
<proteinExistence type="predicted"/>
<dbReference type="NCBIfam" id="TIGR02220">
    <property type="entry name" value="phg_TIGR02220"/>
    <property type="match status" value="1"/>
</dbReference>
<feature type="domain" description="Phage conserved hypothetical protein C-terminal" evidence="2">
    <location>
        <begin position="3"/>
        <end position="75"/>
    </location>
</feature>
<accession>A0ABW0TP62</accession>
<evidence type="ECO:0000313" key="4">
    <source>
        <dbReference type="Proteomes" id="UP001596109"/>
    </source>
</evidence>
<dbReference type="Pfam" id="PF09524">
    <property type="entry name" value="Phg_2220_C"/>
    <property type="match status" value="1"/>
</dbReference>
<feature type="region of interest" description="Disordered" evidence="1">
    <location>
        <begin position="78"/>
        <end position="101"/>
    </location>
</feature>
<evidence type="ECO:0000259" key="2">
    <source>
        <dbReference type="Pfam" id="PF09524"/>
    </source>
</evidence>
<evidence type="ECO:0000256" key="1">
    <source>
        <dbReference type="SAM" id="MobiDB-lite"/>
    </source>
</evidence>
<sequence length="101" mass="11619">MSVIEYLNDKANKQFNASSKATARLVHTRFREGHTMADFKKVIDTKANEWLGDPHWQKYLRPSTLFNATNFENYLEESRGNVPPVSSPPKPFELDFSEGEV</sequence>
<gene>
    <name evidence="3" type="ORF">ACFPRA_20675</name>
</gene>